<dbReference type="Gene3D" id="3.90.1410.10">
    <property type="entry name" value="set domain protein methyltransferase, domain 1"/>
    <property type="match status" value="1"/>
</dbReference>
<name>A0ABN9V7F5_9DINO</name>
<comment type="caution">
    <text evidence="1">The sequence shown here is derived from an EMBL/GenBank/DDBJ whole genome shotgun (WGS) entry which is preliminary data.</text>
</comment>
<evidence type="ECO:0000313" key="1">
    <source>
        <dbReference type="EMBL" id="CAK0868050.1"/>
    </source>
</evidence>
<gene>
    <name evidence="1" type="ORF">PCOR1329_LOCUS54831</name>
</gene>
<reference evidence="1" key="1">
    <citation type="submission" date="2023-10" db="EMBL/GenBank/DDBJ databases">
        <authorList>
            <person name="Chen Y."/>
            <person name="Shah S."/>
            <person name="Dougan E. K."/>
            <person name="Thang M."/>
            <person name="Chan C."/>
        </authorList>
    </citation>
    <scope>NUCLEOTIDE SEQUENCE [LARGE SCALE GENOMIC DNA]</scope>
</reference>
<accession>A0ABN9V7F5</accession>
<sequence>MRLPAALAVRAGAGCPRLAQLCEAGECSRALALALTVLHGSHVASPRSPYFDDLVMALLLPVPAPDTPLLWPREDLLRLAGTSLLPRAHGDAAALAAALEASAEEQRASFQNDVLPVVSAASPGGCSATRTLDATVVAPP</sequence>
<protein>
    <submittedName>
        <fullName evidence="1">Uncharacterized protein</fullName>
    </submittedName>
</protein>
<keyword evidence="2" id="KW-1185">Reference proteome</keyword>
<dbReference type="Proteomes" id="UP001189429">
    <property type="component" value="Unassembled WGS sequence"/>
</dbReference>
<evidence type="ECO:0000313" key="2">
    <source>
        <dbReference type="Proteomes" id="UP001189429"/>
    </source>
</evidence>
<organism evidence="1 2">
    <name type="scientific">Prorocentrum cordatum</name>
    <dbReference type="NCBI Taxonomy" id="2364126"/>
    <lineage>
        <taxon>Eukaryota</taxon>
        <taxon>Sar</taxon>
        <taxon>Alveolata</taxon>
        <taxon>Dinophyceae</taxon>
        <taxon>Prorocentrales</taxon>
        <taxon>Prorocentraceae</taxon>
        <taxon>Prorocentrum</taxon>
    </lineage>
</organism>
<dbReference type="EMBL" id="CAUYUJ010016709">
    <property type="protein sequence ID" value="CAK0868050.1"/>
    <property type="molecule type" value="Genomic_DNA"/>
</dbReference>
<proteinExistence type="predicted"/>